<evidence type="ECO:0000256" key="1">
    <source>
        <dbReference type="ARBA" id="ARBA00001974"/>
    </source>
</evidence>
<dbReference type="Pfam" id="PF00732">
    <property type="entry name" value="GMC_oxred_N"/>
    <property type="match status" value="1"/>
</dbReference>
<evidence type="ECO:0000256" key="2">
    <source>
        <dbReference type="ARBA" id="ARBA00010790"/>
    </source>
</evidence>
<evidence type="ECO:0000256" key="5">
    <source>
        <dbReference type="PIRSR" id="PIRSR000137-2"/>
    </source>
</evidence>
<dbReference type="GO" id="GO:0016614">
    <property type="term" value="F:oxidoreductase activity, acting on CH-OH group of donors"/>
    <property type="evidence" value="ECO:0007669"/>
    <property type="project" value="InterPro"/>
</dbReference>
<feature type="domain" description="Glucose-methanol-choline oxidoreductase N-terminal" evidence="8">
    <location>
        <begin position="309"/>
        <end position="323"/>
    </location>
</feature>
<proteinExistence type="inferred from homology"/>
<dbReference type="Pfam" id="PF05199">
    <property type="entry name" value="GMC_oxred_C"/>
    <property type="match status" value="1"/>
</dbReference>
<dbReference type="PROSITE" id="PS00623">
    <property type="entry name" value="GMC_OXRED_1"/>
    <property type="match status" value="1"/>
</dbReference>
<accession>A0A8K0D736</accession>
<dbReference type="EMBL" id="VTPC01003075">
    <property type="protein sequence ID" value="KAF2899059.1"/>
    <property type="molecule type" value="Genomic_DNA"/>
</dbReference>
<sequence>MELPQSILNPCPATTLSAPASHIFFTLINTLMASQCALGPDGRYPPDYGNTLHDGDEFDFIIVGAGSAGSIVANRLSQVKDWKVLLLEAGSYPSALSEIPALLFSLQRTPEDWQYQMEPCKTCCLGLKSGTCYCPRGKVLGGSSVLNAMYYVRGNPSDFDGWAEAGNTGWDYKSVVKHFKKFEGCQDPDYPFYGKDGELKLTRYKSQQPIRDILTDAYSELGYNQEYNEEKPTGSWDCFMSINEGTRFSTSKSFLGTVKDRKNLYVALNAQVGKLMVDGSKKAIRGVEVRINGKILKVKAKKEVILSAGTINSPQILMNSGIGPKEHLENLGINLVKDLNVGDNLQDHVIFPLFLSIDKSAVKQKSDLDKIDDFYQYFMHKRGPLTGIEITNFMGFINTKNDSIFPDIQLFHVLHETNDLYLLPTITSSFNLPDELIATFQETNRNSCNFFLIPQVMKPKSRGRIRLRSADPFHTPMIFPNYFSDESNEDVELLLEGIKFAKKLTHTETLKKYRAKPVEYTLPNCKEFTFDTDEFWRCAIRNIGTHVYHQVGTCKMGPGGDPTTVVDPKLRVHGVKGLRVIDGSIMPKITSGNTNAPIIMIGEKGAELIKEYWLHRKSDEL</sequence>
<dbReference type="PIRSF" id="PIRSF000137">
    <property type="entry name" value="Alcohol_oxidase"/>
    <property type="match status" value="1"/>
</dbReference>
<dbReference type="InterPro" id="IPR012132">
    <property type="entry name" value="GMC_OxRdtase"/>
</dbReference>
<evidence type="ECO:0000256" key="3">
    <source>
        <dbReference type="ARBA" id="ARBA00022630"/>
    </source>
</evidence>
<dbReference type="PANTHER" id="PTHR11552">
    <property type="entry name" value="GLUCOSE-METHANOL-CHOLINE GMC OXIDOREDUCTASE"/>
    <property type="match status" value="1"/>
</dbReference>
<feature type="binding site" evidence="5">
    <location>
        <position position="272"/>
    </location>
    <ligand>
        <name>FAD</name>
        <dbReference type="ChEBI" id="CHEBI:57692"/>
    </ligand>
</feature>
<keyword evidence="10" id="KW-1185">Reference proteome</keyword>
<comment type="similarity">
    <text evidence="2 6">Belongs to the GMC oxidoreductase family.</text>
</comment>
<gene>
    <name evidence="9" type="ORF">ILUMI_07115</name>
</gene>
<feature type="domain" description="Glucose-methanol-choline oxidoreductase N-terminal" evidence="7">
    <location>
        <begin position="137"/>
        <end position="160"/>
    </location>
</feature>
<protein>
    <recommendedName>
        <fullName evidence="7 8">Glucose-methanol-choline oxidoreductase N-terminal domain-containing protein</fullName>
    </recommendedName>
</protein>
<evidence type="ECO:0000313" key="9">
    <source>
        <dbReference type="EMBL" id="KAF2899059.1"/>
    </source>
</evidence>
<dbReference type="OrthoDB" id="269227at2759"/>
<feature type="binding site" evidence="5">
    <location>
        <position position="583"/>
    </location>
    <ligand>
        <name>FAD</name>
        <dbReference type="ChEBI" id="CHEBI:57692"/>
    </ligand>
</feature>
<keyword evidence="3 6" id="KW-0285">Flavoprotein</keyword>
<evidence type="ECO:0000259" key="8">
    <source>
        <dbReference type="PROSITE" id="PS00624"/>
    </source>
</evidence>
<dbReference type="InterPro" id="IPR036188">
    <property type="entry name" value="FAD/NAD-bd_sf"/>
</dbReference>
<comment type="cofactor">
    <cofactor evidence="1 5">
        <name>FAD</name>
        <dbReference type="ChEBI" id="CHEBI:57692"/>
    </cofactor>
</comment>
<dbReference type="PANTHER" id="PTHR11552:SF147">
    <property type="entry name" value="CHOLINE DEHYDROGENASE, MITOCHONDRIAL"/>
    <property type="match status" value="1"/>
</dbReference>
<dbReference type="GO" id="GO:0050660">
    <property type="term" value="F:flavin adenine dinucleotide binding"/>
    <property type="evidence" value="ECO:0007669"/>
    <property type="project" value="InterPro"/>
</dbReference>
<reference evidence="9" key="1">
    <citation type="submission" date="2019-08" db="EMBL/GenBank/DDBJ databases">
        <title>The genome of the North American firefly Photinus pyralis.</title>
        <authorList>
            <consortium name="Photinus pyralis genome working group"/>
            <person name="Fallon T.R."/>
            <person name="Sander Lower S.E."/>
            <person name="Weng J.-K."/>
        </authorList>
    </citation>
    <scope>NUCLEOTIDE SEQUENCE</scope>
    <source>
        <strain evidence="9">TRF0915ILg1</strain>
        <tissue evidence="9">Whole body</tissue>
    </source>
</reference>
<dbReference type="Proteomes" id="UP000801492">
    <property type="component" value="Unassembled WGS sequence"/>
</dbReference>
<feature type="binding site" evidence="5">
    <location>
        <position position="139"/>
    </location>
    <ligand>
        <name>FAD</name>
        <dbReference type="ChEBI" id="CHEBI:57692"/>
    </ligand>
</feature>
<organism evidence="9 10">
    <name type="scientific">Ignelater luminosus</name>
    <name type="common">Cucubano</name>
    <name type="synonym">Pyrophorus luminosus</name>
    <dbReference type="NCBI Taxonomy" id="2038154"/>
    <lineage>
        <taxon>Eukaryota</taxon>
        <taxon>Metazoa</taxon>
        <taxon>Ecdysozoa</taxon>
        <taxon>Arthropoda</taxon>
        <taxon>Hexapoda</taxon>
        <taxon>Insecta</taxon>
        <taxon>Pterygota</taxon>
        <taxon>Neoptera</taxon>
        <taxon>Endopterygota</taxon>
        <taxon>Coleoptera</taxon>
        <taxon>Polyphaga</taxon>
        <taxon>Elateriformia</taxon>
        <taxon>Elateroidea</taxon>
        <taxon>Elateridae</taxon>
        <taxon>Agrypninae</taxon>
        <taxon>Pyrophorini</taxon>
        <taxon>Ignelater</taxon>
    </lineage>
</organism>
<dbReference type="SUPFAM" id="SSF51905">
    <property type="entry name" value="FAD/NAD(P)-binding domain"/>
    <property type="match status" value="1"/>
</dbReference>
<dbReference type="AlphaFoldDB" id="A0A8K0D736"/>
<dbReference type="SUPFAM" id="SSF54373">
    <property type="entry name" value="FAD-linked reductases, C-terminal domain"/>
    <property type="match status" value="1"/>
</dbReference>
<dbReference type="InterPro" id="IPR007867">
    <property type="entry name" value="GMC_OxRtase_C"/>
</dbReference>
<evidence type="ECO:0000313" key="10">
    <source>
        <dbReference type="Proteomes" id="UP000801492"/>
    </source>
</evidence>
<keyword evidence="4 5" id="KW-0274">FAD</keyword>
<comment type="caution">
    <text evidence="9">The sequence shown here is derived from an EMBL/GenBank/DDBJ whole genome shotgun (WGS) entry which is preliminary data.</text>
</comment>
<evidence type="ECO:0000256" key="4">
    <source>
        <dbReference type="ARBA" id="ARBA00022827"/>
    </source>
</evidence>
<dbReference type="InterPro" id="IPR000172">
    <property type="entry name" value="GMC_OxRdtase_N"/>
</dbReference>
<evidence type="ECO:0000256" key="6">
    <source>
        <dbReference type="RuleBase" id="RU003968"/>
    </source>
</evidence>
<name>A0A8K0D736_IGNLU</name>
<dbReference type="Gene3D" id="3.50.50.60">
    <property type="entry name" value="FAD/NAD(P)-binding domain"/>
    <property type="match status" value="1"/>
</dbReference>
<dbReference type="PROSITE" id="PS00624">
    <property type="entry name" value="GMC_OXRED_2"/>
    <property type="match status" value="1"/>
</dbReference>
<dbReference type="Gene3D" id="3.30.560.10">
    <property type="entry name" value="Glucose Oxidase, domain 3"/>
    <property type="match status" value="1"/>
</dbReference>
<evidence type="ECO:0000259" key="7">
    <source>
        <dbReference type="PROSITE" id="PS00623"/>
    </source>
</evidence>